<keyword evidence="9" id="KW-0456">Lyase</keyword>
<sequence length="380" mass="42645">MTTMTENKILMVDALQDALQRTLTQLAPDRVFILTDENTRRLCWPQIMPDENQPSTTHNLSHKGEAQPSTTRNTADGRELLRTATHITIQSGDAHKDLTTLTQVWTTLSEQHATRHSCLLNVGGGMVTDLGGFAASTFKRGIAFVNLPTTLLAMIDASVGGKTGINFMGLKNEIGAFCEPRAVLIDSTFLKTLDARNLRSGYAEMLKHALIAQPDRLHALLAFDLERPNLHALQALIAESIAVKARIVAQDPHEQQLRKVLNFGHTIGHAFESFAMRRTPILHGYAVAYGMICELYLSHVKCGFPLRELQVAVQFIREHYGRLLITCDDYDELLQWMQHDKKNTQNHIRFTLLRAAGDYLLDQTATNEEIKSALDFFRET</sequence>
<reference evidence="14 15" key="1">
    <citation type="submission" date="2011-07" db="EMBL/GenBank/DDBJ databases">
        <title>The Genome Sequence of Prevotella oulorum F0390.</title>
        <authorList>
            <consortium name="The Broad Institute Genome Sequencing Platform"/>
            <consortium name="The Broad Institute Genome Sequencing Center for Infectious Disease"/>
            <person name="Earl A."/>
            <person name="Ward D."/>
            <person name="Feldgarden M."/>
            <person name="Gevers D."/>
            <person name="Izard J."/>
            <person name="Ganesan A."/>
            <person name="Baranova O.V."/>
            <person name="Blanton J.M."/>
            <person name="Tanner A.C."/>
            <person name="Dewhirst F.E."/>
            <person name="Young S.K."/>
            <person name="Zeng Q."/>
            <person name="Gargeya S."/>
            <person name="Fitzgerald M."/>
            <person name="Haas B."/>
            <person name="Abouelleil A."/>
            <person name="Alvarado L."/>
            <person name="Arachchi H.M."/>
            <person name="Berlin A."/>
            <person name="Brown A."/>
            <person name="Chapman S.B."/>
            <person name="Chen Z."/>
            <person name="Dunbar C."/>
            <person name="Freedman E."/>
            <person name="Gearin G."/>
            <person name="Gellesch M."/>
            <person name="Goldberg J."/>
            <person name="Griggs A."/>
            <person name="Gujja S."/>
            <person name="Heiman D."/>
            <person name="Howarth C."/>
            <person name="Larson L."/>
            <person name="Lui A."/>
            <person name="MacDonald P.J.P."/>
            <person name="Mehta T."/>
            <person name="Montmayeur A."/>
            <person name="Murphy C."/>
            <person name="Neiman D."/>
            <person name="Pearson M."/>
            <person name="Priest M."/>
            <person name="Roberts A."/>
            <person name="Saif S."/>
            <person name="Shea T."/>
            <person name="Shenoy N."/>
            <person name="Sisk P."/>
            <person name="Stolte C."/>
            <person name="Sykes S."/>
            <person name="Wortman J."/>
            <person name="Nusbaum C."/>
            <person name="Birren B."/>
        </authorList>
    </citation>
    <scope>NUCLEOTIDE SEQUENCE [LARGE SCALE GENOMIC DNA]</scope>
    <source>
        <strain evidence="14 15">F0390</strain>
    </source>
</reference>
<evidence type="ECO:0000259" key="12">
    <source>
        <dbReference type="Pfam" id="PF01761"/>
    </source>
</evidence>
<evidence type="ECO:0000256" key="4">
    <source>
        <dbReference type="ARBA" id="ARBA00004661"/>
    </source>
</evidence>
<evidence type="ECO:0000256" key="10">
    <source>
        <dbReference type="NCBIfam" id="TIGR01357"/>
    </source>
</evidence>
<accession>G1WAR0</accession>
<dbReference type="Gene3D" id="1.20.1090.10">
    <property type="entry name" value="Dehydroquinate synthase-like - alpha domain"/>
    <property type="match status" value="1"/>
</dbReference>
<evidence type="ECO:0000256" key="6">
    <source>
        <dbReference type="ARBA" id="ARBA00022605"/>
    </source>
</evidence>
<dbReference type="GO" id="GO:0003856">
    <property type="term" value="F:3-dehydroquinate synthase activity"/>
    <property type="evidence" value="ECO:0007669"/>
    <property type="project" value="UniProtKB-UniRule"/>
</dbReference>
<dbReference type="GO" id="GO:0009073">
    <property type="term" value="P:aromatic amino acid family biosynthetic process"/>
    <property type="evidence" value="ECO:0007669"/>
    <property type="project" value="UniProtKB-KW"/>
</dbReference>
<evidence type="ECO:0000259" key="13">
    <source>
        <dbReference type="Pfam" id="PF24621"/>
    </source>
</evidence>
<evidence type="ECO:0000256" key="5">
    <source>
        <dbReference type="ARBA" id="ARBA00013031"/>
    </source>
</evidence>
<dbReference type="eggNOG" id="COG0337">
    <property type="taxonomic scope" value="Bacteria"/>
</dbReference>
<feature type="domain" description="3-dehydroquinate synthase N-terminal" evidence="12">
    <location>
        <begin position="87"/>
        <end position="199"/>
    </location>
</feature>
<evidence type="ECO:0000313" key="14">
    <source>
        <dbReference type="EMBL" id="EGV32973.1"/>
    </source>
</evidence>
<dbReference type="Pfam" id="PF24621">
    <property type="entry name" value="DHQS_C"/>
    <property type="match status" value="1"/>
</dbReference>
<dbReference type="InterPro" id="IPR016037">
    <property type="entry name" value="DHQ_synth_AroB"/>
</dbReference>
<dbReference type="GO" id="GO:0005737">
    <property type="term" value="C:cytoplasm"/>
    <property type="evidence" value="ECO:0007669"/>
    <property type="project" value="InterPro"/>
</dbReference>
<evidence type="ECO:0000256" key="3">
    <source>
        <dbReference type="ARBA" id="ARBA00003485"/>
    </source>
</evidence>
<evidence type="ECO:0000313" key="15">
    <source>
        <dbReference type="Proteomes" id="UP000005141"/>
    </source>
</evidence>
<dbReference type="CDD" id="cd08195">
    <property type="entry name" value="DHQS"/>
    <property type="match status" value="1"/>
</dbReference>
<evidence type="ECO:0000256" key="2">
    <source>
        <dbReference type="ARBA" id="ARBA00001911"/>
    </source>
</evidence>
<keyword evidence="8" id="KW-0057">Aromatic amino acid biosynthesis</keyword>
<dbReference type="SUPFAM" id="SSF56796">
    <property type="entry name" value="Dehydroquinate synthase-like"/>
    <property type="match status" value="1"/>
</dbReference>
<dbReference type="Pfam" id="PF01761">
    <property type="entry name" value="DHQ_synthase"/>
    <property type="match status" value="1"/>
</dbReference>
<evidence type="ECO:0000256" key="7">
    <source>
        <dbReference type="ARBA" id="ARBA00023027"/>
    </source>
</evidence>
<dbReference type="PANTHER" id="PTHR43622">
    <property type="entry name" value="3-DEHYDROQUINATE SYNTHASE"/>
    <property type="match status" value="1"/>
</dbReference>
<name>G1WAR0_9BACT</name>
<proteinExistence type="predicted"/>
<keyword evidence="15" id="KW-1185">Reference proteome</keyword>
<dbReference type="PANTHER" id="PTHR43622:SF7">
    <property type="entry name" value="3-DEHYDROQUINATE SYNTHASE, CHLOROPLASTIC"/>
    <property type="match status" value="1"/>
</dbReference>
<comment type="cofactor">
    <cofactor evidence="2">
        <name>NAD(+)</name>
        <dbReference type="ChEBI" id="CHEBI:57540"/>
    </cofactor>
</comment>
<dbReference type="InterPro" id="IPR050071">
    <property type="entry name" value="Dehydroquinate_synthase"/>
</dbReference>
<comment type="catalytic activity">
    <reaction evidence="1">
        <text>7-phospho-2-dehydro-3-deoxy-D-arabino-heptonate = 3-dehydroquinate + phosphate</text>
        <dbReference type="Rhea" id="RHEA:21968"/>
        <dbReference type="ChEBI" id="CHEBI:32364"/>
        <dbReference type="ChEBI" id="CHEBI:43474"/>
        <dbReference type="ChEBI" id="CHEBI:58394"/>
        <dbReference type="EC" id="4.2.3.4"/>
    </reaction>
</comment>
<dbReference type="Gene3D" id="3.40.50.1970">
    <property type="match status" value="1"/>
</dbReference>
<evidence type="ECO:0000256" key="1">
    <source>
        <dbReference type="ARBA" id="ARBA00001393"/>
    </source>
</evidence>
<protein>
    <recommendedName>
        <fullName evidence="5 10">3-dehydroquinate synthase</fullName>
        <ecNumber evidence="5 10">4.2.3.4</ecNumber>
    </recommendedName>
</protein>
<dbReference type="EMBL" id="ADGI01000028">
    <property type="protein sequence ID" value="EGV32973.1"/>
    <property type="molecule type" value="Genomic_DNA"/>
</dbReference>
<dbReference type="AlphaFoldDB" id="G1WAR0"/>
<keyword evidence="6" id="KW-0028">Amino-acid biosynthesis</keyword>
<comment type="function">
    <text evidence="3">Catalyzes the conversion of 3-deoxy-D-arabino-heptulosonate 7-phosphate (DAHP) to dehydroquinate (DHQ).</text>
</comment>
<dbReference type="InterPro" id="IPR030960">
    <property type="entry name" value="DHQS/DOIS_N"/>
</dbReference>
<feature type="domain" description="3-dehydroquinate synthase C-terminal" evidence="13">
    <location>
        <begin position="201"/>
        <end position="343"/>
    </location>
</feature>
<comment type="pathway">
    <text evidence="4">Metabolic intermediate biosynthesis; chorismate biosynthesis; chorismate from D-erythrose 4-phosphate and phosphoenolpyruvate: step 2/7.</text>
</comment>
<dbReference type="GO" id="GO:0009423">
    <property type="term" value="P:chorismate biosynthetic process"/>
    <property type="evidence" value="ECO:0007669"/>
    <property type="project" value="UniProtKB-UniRule"/>
</dbReference>
<feature type="region of interest" description="Disordered" evidence="11">
    <location>
        <begin position="47"/>
        <end position="74"/>
    </location>
</feature>
<comment type="caution">
    <text evidence="14">The sequence shown here is derived from an EMBL/GenBank/DDBJ whole genome shotgun (WGS) entry which is preliminary data.</text>
</comment>
<keyword evidence="7" id="KW-0520">NAD</keyword>
<gene>
    <name evidence="14" type="ORF">HMPREF9431_00911</name>
</gene>
<dbReference type="GO" id="GO:0008652">
    <property type="term" value="P:amino acid biosynthetic process"/>
    <property type="evidence" value="ECO:0007669"/>
    <property type="project" value="UniProtKB-KW"/>
</dbReference>
<dbReference type="EC" id="4.2.3.4" evidence="5 10"/>
<evidence type="ECO:0000256" key="8">
    <source>
        <dbReference type="ARBA" id="ARBA00023141"/>
    </source>
</evidence>
<evidence type="ECO:0000256" key="9">
    <source>
        <dbReference type="ARBA" id="ARBA00023239"/>
    </source>
</evidence>
<evidence type="ECO:0000256" key="11">
    <source>
        <dbReference type="SAM" id="MobiDB-lite"/>
    </source>
</evidence>
<dbReference type="NCBIfam" id="TIGR01357">
    <property type="entry name" value="aroB"/>
    <property type="match status" value="1"/>
</dbReference>
<dbReference type="HOGENOM" id="CLU_001201_0_1_10"/>
<dbReference type="Proteomes" id="UP000005141">
    <property type="component" value="Unassembled WGS sequence"/>
</dbReference>
<organism evidence="14 15">
    <name type="scientific">Segatella oulorum F0390</name>
    <dbReference type="NCBI Taxonomy" id="702438"/>
    <lineage>
        <taxon>Bacteria</taxon>
        <taxon>Pseudomonadati</taxon>
        <taxon>Bacteroidota</taxon>
        <taxon>Bacteroidia</taxon>
        <taxon>Bacteroidales</taxon>
        <taxon>Prevotellaceae</taxon>
        <taxon>Segatella</taxon>
    </lineage>
</organism>
<dbReference type="PATRIC" id="fig|702438.4.peg.935"/>
<dbReference type="InterPro" id="IPR056179">
    <property type="entry name" value="DHQS_C"/>
</dbReference>